<dbReference type="GO" id="GO:0000981">
    <property type="term" value="F:DNA-binding transcription factor activity, RNA polymerase II-specific"/>
    <property type="evidence" value="ECO:0007669"/>
    <property type="project" value="TreeGrafter"/>
</dbReference>
<comment type="caution">
    <text evidence="4">The sequence shown here is derived from an EMBL/GenBank/DDBJ whole genome shotgun (WGS) entry which is preliminary data.</text>
</comment>
<evidence type="ECO:0000313" key="4">
    <source>
        <dbReference type="EMBL" id="KAE8242089.1"/>
    </source>
</evidence>
<dbReference type="GO" id="GO:0000978">
    <property type="term" value="F:RNA polymerase II cis-regulatory region sequence-specific DNA binding"/>
    <property type="evidence" value="ECO:0007669"/>
    <property type="project" value="TreeGrafter"/>
</dbReference>
<evidence type="ECO:0000313" key="5">
    <source>
        <dbReference type="Proteomes" id="UP000077684"/>
    </source>
</evidence>
<dbReference type="SUPFAM" id="SSF56349">
    <property type="entry name" value="DNA breaking-rejoining enzymes"/>
    <property type="match status" value="1"/>
</dbReference>
<dbReference type="Pfam" id="PF12550">
    <property type="entry name" value="GCR1_C"/>
    <property type="match status" value="1"/>
</dbReference>
<evidence type="ECO:0008006" key="6">
    <source>
        <dbReference type="Google" id="ProtNLM"/>
    </source>
</evidence>
<reference evidence="4" key="2">
    <citation type="journal article" date="2019" name="IMA Fungus">
        <title>Genome sequencing and comparison of five Tilletia species to identify candidate genes for the detection of regulated species infecting wheat.</title>
        <authorList>
            <person name="Nguyen H.D.T."/>
            <person name="Sultana T."/>
            <person name="Kesanakurti P."/>
            <person name="Hambleton S."/>
        </authorList>
    </citation>
    <scope>NUCLEOTIDE SEQUENCE</scope>
    <source>
        <strain evidence="4">DAOMC 236426</strain>
    </source>
</reference>
<accession>A0A8X7SU41</accession>
<dbReference type="InterPro" id="IPR011010">
    <property type="entry name" value="DNA_brk_join_enz"/>
</dbReference>
<dbReference type="Gene3D" id="1.10.443.20">
    <property type="entry name" value="Centromere DNA-binding protein complex CBF3 subunit, domain 2"/>
    <property type="match status" value="1"/>
</dbReference>
<dbReference type="InterPro" id="IPR022210">
    <property type="entry name" value="TF_GCR1-like"/>
</dbReference>
<dbReference type="InterPro" id="IPR031872">
    <property type="entry name" value="NDC10_II"/>
</dbReference>
<evidence type="ECO:0000256" key="1">
    <source>
        <dbReference type="SAM" id="MobiDB-lite"/>
    </source>
</evidence>
<protein>
    <recommendedName>
        <fullName evidence="6">Transcription activator GCR1-like domain-containing protein</fullName>
    </recommendedName>
</protein>
<dbReference type="EMBL" id="LWDE02001221">
    <property type="protein sequence ID" value="KAE8242089.1"/>
    <property type="molecule type" value="Genomic_DNA"/>
</dbReference>
<feature type="region of interest" description="Disordered" evidence="1">
    <location>
        <begin position="1"/>
        <end position="56"/>
    </location>
</feature>
<dbReference type="Pfam" id="PF16787">
    <property type="entry name" value="NDC10_II"/>
    <property type="match status" value="2"/>
</dbReference>
<gene>
    <name evidence="4" type="ORF">A4X06_0g7249</name>
</gene>
<dbReference type="PANTHER" id="PTHR37784:SF2">
    <property type="entry name" value="HIGH-OSMOLARITY-INDUCED TRANSCRIPTION PROTEIN 1"/>
    <property type="match status" value="1"/>
</dbReference>
<feature type="region of interest" description="Disordered" evidence="1">
    <location>
        <begin position="124"/>
        <end position="180"/>
    </location>
</feature>
<reference evidence="4" key="1">
    <citation type="submission" date="2016-04" db="EMBL/GenBank/DDBJ databases">
        <authorList>
            <person name="Nguyen H.D."/>
            <person name="Samba Siva P."/>
            <person name="Cullis J."/>
            <person name="Levesque C.A."/>
            <person name="Hambleton S."/>
        </authorList>
    </citation>
    <scope>NUCLEOTIDE SEQUENCE</scope>
    <source>
        <strain evidence="4">DAOMC 236426</strain>
    </source>
</reference>
<dbReference type="InterPro" id="IPR038279">
    <property type="entry name" value="Ndc10_dom2_sf"/>
</dbReference>
<evidence type="ECO:0000259" key="3">
    <source>
        <dbReference type="Pfam" id="PF16787"/>
    </source>
</evidence>
<dbReference type="PANTHER" id="PTHR37784">
    <property type="entry name" value="PROTEIN MSN1"/>
    <property type="match status" value="1"/>
</dbReference>
<feature type="domain" description="Transcription activator GCR1-like" evidence="2">
    <location>
        <begin position="756"/>
        <end position="832"/>
    </location>
</feature>
<dbReference type="InterPro" id="IPR052146">
    <property type="entry name" value="HOT1"/>
</dbReference>
<feature type="domain" description="Ndc10" evidence="3">
    <location>
        <begin position="262"/>
        <end position="440"/>
    </location>
</feature>
<dbReference type="AlphaFoldDB" id="A0A8X7SU41"/>
<feature type="domain" description="Ndc10" evidence="3">
    <location>
        <begin position="451"/>
        <end position="539"/>
    </location>
</feature>
<sequence length="858" mass="93993">MVSSTSASSSGRASSSSAPGSRSAVVRSSSNGRKTRRQHHEMDGNTEEEDATAASRFEIQLDQAVLETLDATLANRPKNTKRSYGPKQEEFLAWCAKQSCDPMTRDKVTGKKLHLFLREEVIGRAPQPHTAKKRRVEHDSAAGGERREKEPAEPSFTAGEDRDDDIEGEEDEDGELEGGEGILGASAKTIGWSTVKGYVTAVTDLWQQQQLRGVNSDPNPRQGPVTQLLAVEQLKETERKRSQHVDRGIGTHMDGYSREQMRLVVDHFVHRNSDASLRDCVCFLLSHFALLRGDDLRPIELADIHHLEMRNEGLSDCFAVMLLLRSGKTNKHGRVEFGSFIRNKDASICPVGFLAFYLFSRFHVVGLPAPDFTSADRWYPLKLFRATKNGTTTKAISYNTQLDSIDDAFEAAGIVGSAKTHLARRSGAQMAELGGAEEGQCCLRVHAGFTRDGGSYSLSRDVHVKEELLKKVFPWADDWDAAISTGKTADGKRVEINIAARGFVRLLLRLRKVIIQDAVVLRKIFPNWFVWSHSLFGDRLFLQYERDLLESLDTPAASDDRIVQVLPLLADQIAANTAAMQQAMASGFVAVGAQIASFSHQQNIILAEQQKFHGAQIQALHQHINALSGMYMGALSARPPLSTTTPSPIAAHGLPSSTGSTTAADSSSTHSFADTARSPRPSLPSLLPPTSLPPSSSFSPVLPSLPLLGPFPPVSPVVSQQPASAAARLEAPTPVTADNGAVVARDEEVMPPFAQDRAVSSVVQLWTEWEYGLGGRVSVSHMDLRWGNKWRTKDAIRKHYSRRINIIARINSLAAERHTTSEVAAQLLDSARTDQNGKQLSLFQLNEKIKDGAFVIPA</sequence>
<feature type="region of interest" description="Disordered" evidence="1">
    <location>
        <begin position="642"/>
        <end position="691"/>
    </location>
</feature>
<dbReference type="GO" id="GO:0060963">
    <property type="term" value="P:positive regulation of ribosomal protein gene transcription by RNA polymerase II"/>
    <property type="evidence" value="ECO:0007669"/>
    <property type="project" value="TreeGrafter"/>
</dbReference>
<evidence type="ECO:0000259" key="2">
    <source>
        <dbReference type="Pfam" id="PF12550"/>
    </source>
</evidence>
<feature type="compositionally biased region" description="Basic and acidic residues" evidence="1">
    <location>
        <begin position="136"/>
        <end position="152"/>
    </location>
</feature>
<organism evidence="4 5">
    <name type="scientific">Tilletia controversa</name>
    <name type="common">dwarf bunt fungus</name>
    <dbReference type="NCBI Taxonomy" id="13291"/>
    <lineage>
        <taxon>Eukaryota</taxon>
        <taxon>Fungi</taxon>
        <taxon>Dikarya</taxon>
        <taxon>Basidiomycota</taxon>
        <taxon>Ustilaginomycotina</taxon>
        <taxon>Exobasidiomycetes</taxon>
        <taxon>Tilletiales</taxon>
        <taxon>Tilletiaceae</taxon>
        <taxon>Tilletia</taxon>
    </lineage>
</organism>
<keyword evidence="5" id="KW-1185">Reference proteome</keyword>
<feature type="compositionally biased region" description="Low complexity" evidence="1">
    <location>
        <begin position="1"/>
        <end position="32"/>
    </location>
</feature>
<feature type="compositionally biased region" description="Acidic residues" evidence="1">
    <location>
        <begin position="161"/>
        <end position="178"/>
    </location>
</feature>
<name>A0A8X7SU41_9BASI</name>
<dbReference type="Proteomes" id="UP000077684">
    <property type="component" value="Unassembled WGS sequence"/>
</dbReference>
<proteinExistence type="predicted"/>
<feature type="compositionally biased region" description="Low complexity" evidence="1">
    <location>
        <begin position="656"/>
        <end position="685"/>
    </location>
</feature>